<name>A0ABM1YJP8_AEDAL</name>
<protein>
    <submittedName>
        <fullName evidence="3">Uncharacterized protein</fullName>
    </submittedName>
</protein>
<evidence type="ECO:0000313" key="3">
    <source>
        <dbReference type="EnsemblMetazoa" id="AALFPA23_009776.P13526"/>
    </source>
</evidence>
<evidence type="ECO:0000256" key="1">
    <source>
        <dbReference type="SAM" id="Coils"/>
    </source>
</evidence>
<dbReference type="SUPFAM" id="SSF57997">
    <property type="entry name" value="Tropomyosin"/>
    <property type="match status" value="1"/>
</dbReference>
<keyword evidence="4" id="KW-1185">Reference proteome</keyword>
<feature type="coiled-coil region" evidence="1">
    <location>
        <begin position="194"/>
        <end position="235"/>
    </location>
</feature>
<proteinExistence type="predicted"/>
<feature type="coiled-coil region" evidence="1">
    <location>
        <begin position="278"/>
        <end position="351"/>
    </location>
</feature>
<reference evidence="4" key="1">
    <citation type="journal article" date="2015" name="Proc. Natl. Acad. Sci. U.S.A.">
        <title>Genome sequence of the Asian Tiger mosquito, Aedes albopictus, reveals insights into its biology, genetics, and evolution.</title>
        <authorList>
            <person name="Chen X.G."/>
            <person name="Jiang X."/>
            <person name="Gu J."/>
            <person name="Xu M."/>
            <person name="Wu Y."/>
            <person name="Deng Y."/>
            <person name="Zhang C."/>
            <person name="Bonizzoni M."/>
            <person name="Dermauw W."/>
            <person name="Vontas J."/>
            <person name="Armbruster P."/>
            <person name="Huang X."/>
            <person name="Yang Y."/>
            <person name="Zhang H."/>
            <person name="He W."/>
            <person name="Peng H."/>
            <person name="Liu Y."/>
            <person name="Wu K."/>
            <person name="Chen J."/>
            <person name="Lirakis M."/>
            <person name="Topalis P."/>
            <person name="Van Leeuwen T."/>
            <person name="Hall A.B."/>
            <person name="Jiang X."/>
            <person name="Thorpe C."/>
            <person name="Mueller R.L."/>
            <person name="Sun C."/>
            <person name="Waterhouse R.M."/>
            <person name="Yan G."/>
            <person name="Tu Z.J."/>
            <person name="Fang X."/>
            <person name="James A.A."/>
        </authorList>
    </citation>
    <scope>NUCLEOTIDE SEQUENCE [LARGE SCALE GENOMIC DNA]</scope>
    <source>
        <strain evidence="4">Foshan</strain>
    </source>
</reference>
<dbReference type="GeneID" id="109416827"/>
<sequence length="433" mass="49812">MEKLKTTRINRSNSDHADLVNRVAGRRTSSEKAPRIKPALSTSNLSKNVPPKTYSKFTVKKPNKPPVQKQLFPVEAEAKDLAKLPTSGRKFPMEKALTMIEMGSPSKQSSQHQQQHGSQSINTIATTGGLSYSTTALADGGATTRMASNTSKLVFETGFKLLLKCWREGKRKNDRLNAQLSQKDSTSIKYRNQLQTLQSLYQNECKNHEQARNEIRQLKQKVDTLKTNLLDEKRAHLDKVSSLEESILIKDKLQSQLTHVQEELATAIVCRHGLECQLRQQEESCLQLTSEKRELLKQIDNLEDNFKNFERDYEKSLTDQTKTNKVYEARLEHYQMKLDEANSQIESHETDCQLLKEWNVRLASELAQVKGAYQGTYTFRVRRFFNDLPRRPVFYVQYFLYLFVRDAPLPRRPPTDKRDLGRLIVAYPYAGVL</sequence>
<feature type="region of interest" description="Disordered" evidence="2">
    <location>
        <begin position="1"/>
        <end position="51"/>
    </location>
</feature>
<organism evidence="3 4">
    <name type="scientific">Aedes albopictus</name>
    <name type="common">Asian tiger mosquito</name>
    <name type="synonym">Stegomyia albopicta</name>
    <dbReference type="NCBI Taxonomy" id="7160"/>
    <lineage>
        <taxon>Eukaryota</taxon>
        <taxon>Metazoa</taxon>
        <taxon>Ecdysozoa</taxon>
        <taxon>Arthropoda</taxon>
        <taxon>Hexapoda</taxon>
        <taxon>Insecta</taxon>
        <taxon>Pterygota</taxon>
        <taxon>Neoptera</taxon>
        <taxon>Endopterygota</taxon>
        <taxon>Diptera</taxon>
        <taxon>Nematocera</taxon>
        <taxon>Culicoidea</taxon>
        <taxon>Culicidae</taxon>
        <taxon>Culicinae</taxon>
        <taxon>Aedini</taxon>
        <taxon>Aedes</taxon>
        <taxon>Stegomyia</taxon>
    </lineage>
</organism>
<accession>A0ABM1YJP8</accession>
<dbReference type="RefSeq" id="XP_019546447.3">
    <property type="nucleotide sequence ID" value="XM_019690902.3"/>
</dbReference>
<dbReference type="EnsemblMetazoa" id="AALFPA23_009776.R13526">
    <property type="protein sequence ID" value="AALFPA23_009776.P13526"/>
    <property type="gene ID" value="AALFPA23_009776"/>
</dbReference>
<dbReference type="Proteomes" id="UP000069940">
    <property type="component" value="Unassembled WGS sequence"/>
</dbReference>
<keyword evidence="1" id="KW-0175">Coiled coil</keyword>
<evidence type="ECO:0000313" key="4">
    <source>
        <dbReference type="Proteomes" id="UP000069940"/>
    </source>
</evidence>
<reference evidence="3" key="2">
    <citation type="submission" date="2025-05" db="UniProtKB">
        <authorList>
            <consortium name="EnsemblMetazoa"/>
        </authorList>
    </citation>
    <scope>IDENTIFICATION</scope>
    <source>
        <strain evidence="3">Foshan</strain>
    </source>
</reference>
<evidence type="ECO:0000256" key="2">
    <source>
        <dbReference type="SAM" id="MobiDB-lite"/>
    </source>
</evidence>